<evidence type="ECO:0000256" key="2">
    <source>
        <dbReference type="SAM" id="SignalP"/>
    </source>
</evidence>
<accession>A0A197JDT0</accession>
<dbReference type="AlphaFoldDB" id="A0A197JDT0"/>
<dbReference type="EMBL" id="KV442123">
    <property type="protein sequence ID" value="OAQ23297.1"/>
    <property type="molecule type" value="Genomic_DNA"/>
</dbReference>
<feature type="chain" id="PRO_5008275828" evidence="2">
    <location>
        <begin position="20"/>
        <end position="107"/>
    </location>
</feature>
<reference evidence="3 4" key="1">
    <citation type="submission" date="2016-05" db="EMBL/GenBank/DDBJ databases">
        <title>Genome sequencing reveals origins of a unique bacterial endosymbiosis in the earliest lineages of terrestrial Fungi.</title>
        <authorList>
            <consortium name="DOE Joint Genome Institute"/>
            <person name="Uehling J."/>
            <person name="Gryganskyi A."/>
            <person name="Hameed K."/>
            <person name="Tschaplinski T."/>
            <person name="Misztal P."/>
            <person name="Wu S."/>
            <person name="Desiro A."/>
            <person name="Vande Pol N."/>
            <person name="Du Z.-Y."/>
            <person name="Zienkiewicz A."/>
            <person name="Zienkiewicz K."/>
            <person name="Morin E."/>
            <person name="Tisserant E."/>
            <person name="Splivallo R."/>
            <person name="Hainaut M."/>
            <person name="Henrissat B."/>
            <person name="Ohm R."/>
            <person name="Kuo A."/>
            <person name="Yan J."/>
            <person name="Lipzen A."/>
            <person name="Nolan M."/>
            <person name="Labutti K."/>
            <person name="Barry K."/>
            <person name="Goldstein A."/>
            <person name="Labbe J."/>
            <person name="Schadt C."/>
            <person name="Tuskan G."/>
            <person name="Grigoriev I."/>
            <person name="Martin F."/>
            <person name="Vilgalys R."/>
            <person name="Bonito G."/>
        </authorList>
    </citation>
    <scope>NUCLEOTIDE SEQUENCE [LARGE SCALE GENOMIC DNA]</scope>
    <source>
        <strain evidence="3 4">AG-77</strain>
    </source>
</reference>
<evidence type="ECO:0000313" key="3">
    <source>
        <dbReference type="EMBL" id="OAQ23297.1"/>
    </source>
</evidence>
<keyword evidence="2" id="KW-0732">Signal</keyword>
<feature type="signal peptide" evidence="2">
    <location>
        <begin position="1"/>
        <end position="19"/>
    </location>
</feature>
<protein>
    <submittedName>
        <fullName evidence="3">Uncharacterized protein</fullName>
    </submittedName>
</protein>
<gene>
    <name evidence="3" type="ORF">K457DRAFT_1881594</name>
</gene>
<dbReference type="Proteomes" id="UP000078512">
    <property type="component" value="Unassembled WGS sequence"/>
</dbReference>
<keyword evidence="4" id="KW-1185">Reference proteome</keyword>
<sequence length="107" mass="12041">MQTIFLLRAFTQLLAPAKGVLVSPMLVDEDDTFSSNGWRQPKALIQRLQEYQTPYSFSQAEPTLQKPVFEPIHKQLYPNGISTTEGFSKRNGADSIPEATDRIANEI</sequence>
<evidence type="ECO:0000256" key="1">
    <source>
        <dbReference type="SAM" id="MobiDB-lite"/>
    </source>
</evidence>
<evidence type="ECO:0000313" key="4">
    <source>
        <dbReference type="Proteomes" id="UP000078512"/>
    </source>
</evidence>
<organism evidence="3 4">
    <name type="scientific">Linnemannia elongata AG-77</name>
    <dbReference type="NCBI Taxonomy" id="1314771"/>
    <lineage>
        <taxon>Eukaryota</taxon>
        <taxon>Fungi</taxon>
        <taxon>Fungi incertae sedis</taxon>
        <taxon>Mucoromycota</taxon>
        <taxon>Mortierellomycotina</taxon>
        <taxon>Mortierellomycetes</taxon>
        <taxon>Mortierellales</taxon>
        <taxon>Mortierellaceae</taxon>
        <taxon>Linnemannia</taxon>
    </lineage>
</organism>
<name>A0A197JDT0_9FUNG</name>
<dbReference type="OrthoDB" id="10482340at2759"/>
<proteinExistence type="predicted"/>
<feature type="region of interest" description="Disordered" evidence="1">
    <location>
        <begin position="80"/>
        <end position="107"/>
    </location>
</feature>